<keyword evidence="5" id="KW-0443">Lipid metabolism</keyword>
<feature type="transmembrane region" description="Helical" evidence="7">
    <location>
        <begin position="129"/>
        <end position="148"/>
    </location>
</feature>
<feature type="transmembrane region" description="Helical" evidence="7">
    <location>
        <begin position="154"/>
        <end position="173"/>
    </location>
</feature>
<dbReference type="Proteomes" id="UP000225833">
    <property type="component" value="Unassembled WGS sequence"/>
</dbReference>
<organism evidence="9 10">
    <name type="scientific">Xenorhabdus budapestensis</name>
    <dbReference type="NCBI Taxonomy" id="290110"/>
    <lineage>
        <taxon>Bacteria</taxon>
        <taxon>Pseudomonadati</taxon>
        <taxon>Pseudomonadota</taxon>
        <taxon>Gammaproteobacteria</taxon>
        <taxon>Enterobacterales</taxon>
        <taxon>Morganellaceae</taxon>
        <taxon>Xenorhabdus</taxon>
    </lineage>
</organism>
<evidence type="ECO:0000256" key="3">
    <source>
        <dbReference type="ARBA" id="ARBA00022989"/>
    </source>
</evidence>
<dbReference type="GO" id="GO:0005506">
    <property type="term" value="F:iron ion binding"/>
    <property type="evidence" value="ECO:0007669"/>
    <property type="project" value="InterPro"/>
</dbReference>
<dbReference type="EMBL" id="NIBS01000006">
    <property type="protein sequence ID" value="PHM28276.1"/>
    <property type="molecule type" value="Genomic_DNA"/>
</dbReference>
<dbReference type="GO" id="GO:0016020">
    <property type="term" value="C:membrane"/>
    <property type="evidence" value="ECO:0007669"/>
    <property type="project" value="GOC"/>
</dbReference>
<feature type="transmembrane region" description="Helical" evidence="7">
    <location>
        <begin position="343"/>
        <end position="366"/>
    </location>
</feature>
<dbReference type="PANTHER" id="PTHR21624:SF1">
    <property type="entry name" value="ALKYLGLYCEROL MONOOXYGENASE"/>
    <property type="match status" value="1"/>
</dbReference>
<dbReference type="OrthoDB" id="9770329at2"/>
<dbReference type="InterPro" id="IPR051689">
    <property type="entry name" value="Sterol_desaturase/TMEM195"/>
</dbReference>
<evidence type="ECO:0000256" key="4">
    <source>
        <dbReference type="ARBA" id="ARBA00023002"/>
    </source>
</evidence>
<dbReference type="GO" id="GO:0012505">
    <property type="term" value="C:endomembrane system"/>
    <property type="evidence" value="ECO:0007669"/>
    <property type="project" value="UniProtKB-SubCell"/>
</dbReference>
<keyword evidence="2 7" id="KW-0812">Transmembrane</keyword>
<feature type="transmembrane region" description="Helical" evidence="7">
    <location>
        <begin position="319"/>
        <end position="336"/>
    </location>
</feature>
<keyword evidence="6 7" id="KW-0472">Membrane</keyword>
<comment type="subcellular location">
    <subcellularLocation>
        <location evidence="1">Endomembrane system</location>
        <topology evidence="1">Multi-pass membrane protein</topology>
    </subcellularLocation>
</comment>
<evidence type="ECO:0000256" key="2">
    <source>
        <dbReference type="ARBA" id="ARBA00022692"/>
    </source>
</evidence>
<dbReference type="InterPro" id="IPR006694">
    <property type="entry name" value="Fatty_acid_hydroxylase"/>
</dbReference>
<name>A0A2D0J1T9_XENBU</name>
<evidence type="ECO:0000256" key="5">
    <source>
        <dbReference type="ARBA" id="ARBA00023098"/>
    </source>
</evidence>
<feature type="transmembrane region" description="Helical" evidence="7">
    <location>
        <begin position="40"/>
        <end position="67"/>
    </location>
</feature>
<dbReference type="GO" id="GO:0050479">
    <property type="term" value="F:glyceryl-ether monooxygenase activity"/>
    <property type="evidence" value="ECO:0007669"/>
    <property type="project" value="TreeGrafter"/>
</dbReference>
<feature type="transmembrane region" description="Helical" evidence="7">
    <location>
        <begin position="79"/>
        <end position="97"/>
    </location>
</feature>
<protein>
    <recommendedName>
        <fullName evidence="8">Fatty acid hydroxylase domain-containing protein</fullName>
    </recommendedName>
</protein>
<dbReference type="GO" id="GO:0006643">
    <property type="term" value="P:membrane lipid metabolic process"/>
    <property type="evidence" value="ECO:0007669"/>
    <property type="project" value="TreeGrafter"/>
</dbReference>
<keyword evidence="3 7" id="KW-1133">Transmembrane helix</keyword>
<evidence type="ECO:0000313" key="10">
    <source>
        <dbReference type="Proteomes" id="UP000225833"/>
    </source>
</evidence>
<evidence type="ECO:0000313" key="9">
    <source>
        <dbReference type="EMBL" id="PHM28276.1"/>
    </source>
</evidence>
<evidence type="ECO:0000256" key="7">
    <source>
        <dbReference type="SAM" id="Phobius"/>
    </source>
</evidence>
<feature type="transmembrane region" description="Helical" evidence="7">
    <location>
        <begin position="6"/>
        <end position="28"/>
    </location>
</feature>
<comment type="caution">
    <text evidence="9">The sequence shown here is derived from an EMBL/GenBank/DDBJ whole genome shotgun (WGS) entry which is preliminary data.</text>
</comment>
<evidence type="ECO:0000259" key="8">
    <source>
        <dbReference type="Pfam" id="PF04116"/>
    </source>
</evidence>
<sequence>MTGQNILTILLPLFLISIVIEALVLNLFRRRSQLNIIESLVNLSLGATNLVAGVLFTGLHLSVYYYVQQHWALIARLPNTFLQILATFILYDFFYYLNHWVHHRCNLLWANHLVHHSGQHFNLSTAVRLGFFGNFTVWVFFLPMAFLGIKLEHYLLAIAAQLVYQFFIHTTFIRELGFLEKIFVTPSQHRVHHASNSLYIDKNFGCFLVIWDRIFGTYQRELSEEPLRYGITTPIAQPHSLGYLNSFMYLACLRQAMSQPNLKSAFRVLFGSPKYLNFKNEVTASPNSSPAIFTTLLMLISPTLISFYIIFNADQLNTMDAWVVPLIFLFTSCLYSSRTEQNYLSLVTLFIKALEGIFIVYLLTHYSNFQPLLWLSLAINIGAFIVIVTFYLYARKNHYE</sequence>
<dbReference type="PANTHER" id="PTHR21624">
    <property type="entry name" value="STEROL DESATURASE-RELATED PROTEIN"/>
    <property type="match status" value="1"/>
</dbReference>
<evidence type="ECO:0000256" key="6">
    <source>
        <dbReference type="ARBA" id="ARBA00023136"/>
    </source>
</evidence>
<feature type="transmembrane region" description="Helical" evidence="7">
    <location>
        <begin position="372"/>
        <end position="394"/>
    </location>
</feature>
<feature type="domain" description="Fatty acid hydroxylase" evidence="8">
    <location>
        <begin position="85"/>
        <end position="217"/>
    </location>
</feature>
<proteinExistence type="predicted"/>
<dbReference type="Pfam" id="PF04116">
    <property type="entry name" value="FA_hydroxylase"/>
    <property type="match status" value="1"/>
</dbReference>
<feature type="transmembrane region" description="Helical" evidence="7">
    <location>
        <begin position="291"/>
        <end position="313"/>
    </location>
</feature>
<keyword evidence="4" id="KW-0560">Oxidoreductase</keyword>
<gene>
    <name evidence="9" type="ORF">Xbud_01674</name>
</gene>
<reference evidence="9 10" key="1">
    <citation type="journal article" date="2017" name="Nat. Microbiol.">
        <title>Natural product diversity associated with the nematode symbionts Photorhabdus and Xenorhabdus.</title>
        <authorList>
            <person name="Tobias N.J."/>
            <person name="Wolff H."/>
            <person name="Djahanschiri B."/>
            <person name="Grundmann F."/>
            <person name="Kronenwerth M."/>
            <person name="Shi Y.M."/>
            <person name="Simonyi S."/>
            <person name="Grun P."/>
            <person name="Shapiro-Ilan D."/>
            <person name="Pidot S.J."/>
            <person name="Stinear T.P."/>
            <person name="Ebersberger I."/>
            <person name="Bode H.B."/>
        </authorList>
    </citation>
    <scope>NUCLEOTIDE SEQUENCE [LARGE SCALE GENOMIC DNA]</scope>
    <source>
        <strain evidence="9 10">DSM 16342</strain>
    </source>
</reference>
<evidence type="ECO:0000256" key="1">
    <source>
        <dbReference type="ARBA" id="ARBA00004127"/>
    </source>
</evidence>
<dbReference type="AlphaFoldDB" id="A0A2D0J1T9"/>
<dbReference type="GO" id="GO:0008610">
    <property type="term" value="P:lipid biosynthetic process"/>
    <property type="evidence" value="ECO:0007669"/>
    <property type="project" value="InterPro"/>
</dbReference>
<dbReference type="RefSeq" id="WP_099135615.1">
    <property type="nucleotide sequence ID" value="NZ_CAWNNJ010000130.1"/>
</dbReference>
<accession>A0A2D0J1T9</accession>